<evidence type="ECO:0000313" key="3">
    <source>
        <dbReference type="Proteomes" id="UP000001258"/>
    </source>
</evidence>
<dbReference type="PANTHER" id="PTHR43861:SF1">
    <property type="entry name" value="TRANS-ACONITATE 2-METHYLTRANSFERASE"/>
    <property type="match status" value="1"/>
</dbReference>
<dbReference type="Proteomes" id="UP000001258">
    <property type="component" value="Chromosome"/>
</dbReference>
<dbReference type="SUPFAM" id="SSF53335">
    <property type="entry name" value="S-adenosyl-L-methionine-dependent methyltransferases"/>
    <property type="match status" value="1"/>
</dbReference>
<dbReference type="KEGG" id="bha:BH0355"/>
<dbReference type="PIR" id="C83694">
    <property type="entry name" value="C83694"/>
</dbReference>
<dbReference type="AlphaFoldDB" id="Q9KFW5"/>
<dbReference type="GO" id="GO:0008757">
    <property type="term" value="F:S-adenosylmethionine-dependent methyltransferase activity"/>
    <property type="evidence" value="ECO:0007669"/>
    <property type="project" value="InterPro"/>
</dbReference>
<evidence type="ECO:0000259" key="1">
    <source>
        <dbReference type="Pfam" id="PF08241"/>
    </source>
</evidence>
<name>Q9KFW5_HALH5</name>
<dbReference type="PANTHER" id="PTHR43861">
    <property type="entry name" value="TRANS-ACONITATE 2-METHYLTRANSFERASE-RELATED"/>
    <property type="match status" value="1"/>
</dbReference>
<dbReference type="InterPro" id="IPR013216">
    <property type="entry name" value="Methyltransf_11"/>
</dbReference>
<dbReference type="eggNOG" id="COG0500">
    <property type="taxonomic scope" value="Bacteria"/>
</dbReference>
<accession>Q9KFW5</accession>
<organism evidence="2 3">
    <name type="scientific">Halalkalibacterium halodurans (strain ATCC BAA-125 / DSM 18197 / FERM 7344 / JCM 9153 / C-125)</name>
    <name type="common">Bacillus halodurans</name>
    <dbReference type="NCBI Taxonomy" id="272558"/>
    <lineage>
        <taxon>Bacteria</taxon>
        <taxon>Bacillati</taxon>
        <taxon>Bacillota</taxon>
        <taxon>Bacilli</taxon>
        <taxon>Bacillales</taxon>
        <taxon>Bacillaceae</taxon>
        <taxon>Halalkalibacterium (ex Joshi et al. 2022)</taxon>
    </lineage>
</organism>
<reference evidence="2 3" key="1">
    <citation type="journal article" date="2000" name="Nucleic Acids Res.">
        <title>Complete genome sequence of the alkaliphilic bacterium Bacillus halodurans and genomic sequence comparison with Bacillus subtilis.</title>
        <authorList>
            <person name="Takami H."/>
            <person name="Nakasone K."/>
            <person name="Takaki Y."/>
            <person name="Maeno G."/>
            <person name="Sasaki R."/>
            <person name="Masui N."/>
            <person name="Fuji F."/>
            <person name="Hirama C."/>
            <person name="Nakamura Y."/>
            <person name="Ogasawara N."/>
            <person name="Kuhara S."/>
            <person name="Horikoshi K."/>
        </authorList>
    </citation>
    <scope>NUCLEOTIDE SEQUENCE [LARGE SCALE GENOMIC DNA]</scope>
    <source>
        <strain evidence="3">ATCC BAA-125 / DSM 18197 / FERM 7344 / JCM 9153 / C-125</strain>
    </source>
</reference>
<proteinExistence type="predicted"/>
<dbReference type="RefSeq" id="WP_010896535.1">
    <property type="nucleotide sequence ID" value="NC_002570.2"/>
</dbReference>
<gene>
    <name evidence="2" type="ordered locus">BH0355</name>
</gene>
<dbReference type="EMBL" id="BA000004">
    <property type="protein sequence ID" value="BAB04074.1"/>
    <property type="molecule type" value="Genomic_DNA"/>
</dbReference>
<dbReference type="Pfam" id="PF08241">
    <property type="entry name" value="Methyltransf_11"/>
    <property type="match status" value="1"/>
</dbReference>
<dbReference type="DNASU" id="891988"/>
<protein>
    <submittedName>
        <fullName evidence="2">BH0355 protein</fullName>
    </submittedName>
</protein>
<keyword evidence="3" id="KW-1185">Reference proteome</keyword>
<dbReference type="InterPro" id="IPR029063">
    <property type="entry name" value="SAM-dependent_MTases_sf"/>
</dbReference>
<dbReference type="STRING" id="272558.gene:10726208"/>
<dbReference type="CDD" id="cd02440">
    <property type="entry name" value="AdoMet_MTases"/>
    <property type="match status" value="1"/>
</dbReference>
<dbReference type="Gene3D" id="3.40.50.150">
    <property type="entry name" value="Vaccinia Virus protein VP39"/>
    <property type="match status" value="1"/>
</dbReference>
<sequence length="246" mass="28098">METNALDVNKQSWDQAAPRFFARNPLPEYGPLAPSEEELHLFGDVDRLKVLEIGCGSGHSLKYLDEKQAGELWGIDLSTKQIEAAQTVLKDSKAPVTLFESPMEVNPGLPTDYFDIVFSIYALGWTTNLTKTLENVYRYLKPGGSFIFSWEHPMYNRVRQHQHGLTVDKSYHEEGAYAHEAWSSPAIMQQYRLSTYLNHLIDHGFKVERVIEDVCLADAQKHTNGWYGYEKAQMIPTTLIIKCLKQ</sequence>
<evidence type="ECO:0000313" key="2">
    <source>
        <dbReference type="EMBL" id="BAB04074.1"/>
    </source>
</evidence>
<dbReference type="OrthoDB" id="9791837at2"/>
<dbReference type="HOGENOM" id="CLU_066601_0_0_9"/>
<dbReference type="SMR" id="Q9KFW5"/>
<feature type="domain" description="Methyltransferase type 11" evidence="1">
    <location>
        <begin position="51"/>
        <end position="148"/>
    </location>
</feature>